<sequence>MVTALFYALCVIVAIQAIYYLGIFSNFAFLSSKDTASRKEVPVSVIICAKNEADNLRENLPHFINQNFKKFELVLINDISSDDTLEVMEEFAEKHGNIKIVNVAHNETFWGKKKYALVLGIKVTSYDYLVFSDADCKPASNLWLQEIVNNFTADKTIVLGYGAYNRVKNSLLNALVRYETLLTAMQYFSLAKIGMPYMGVGRNLAYHKNEFVKHNGFANHMHVRSGDDDLFVNEAATKKNTAICFSPESFTSSTPKTTFISWIAQKRRHISTAKYYKKKHKFTLGLFYVSQLLFWILAITLLTFQYQFIYLGAIVGFRFLIQYLVIGFSAKKLQETRLIWLLPIYELLLLFFQFFIFIANIISKPVDWK</sequence>
<dbReference type="PANTHER" id="PTHR43630">
    <property type="entry name" value="POLY-BETA-1,6-N-ACETYL-D-GLUCOSAMINE SYNTHASE"/>
    <property type="match status" value="1"/>
</dbReference>
<dbReference type="GO" id="GO:0016740">
    <property type="term" value="F:transferase activity"/>
    <property type="evidence" value="ECO:0007669"/>
    <property type="project" value="UniProtKB-KW"/>
</dbReference>
<name>A0ABQ5MNA4_9FLAO</name>
<feature type="transmembrane region" description="Helical" evidence="4">
    <location>
        <begin position="282"/>
        <end position="302"/>
    </location>
</feature>
<reference evidence="6" key="1">
    <citation type="submission" date="2022-07" db="EMBL/GenBank/DDBJ databases">
        <title>Taxonomy of Novel Oxalotrophic and Methylotrophic Bacteria.</title>
        <authorList>
            <person name="Sahin N."/>
            <person name="Tani A."/>
        </authorList>
    </citation>
    <scope>NUCLEOTIDE SEQUENCE</scope>
    <source>
        <strain evidence="6">Y10</strain>
    </source>
</reference>
<proteinExistence type="inferred from homology"/>
<evidence type="ECO:0000256" key="3">
    <source>
        <dbReference type="ARBA" id="ARBA00022679"/>
    </source>
</evidence>
<dbReference type="Pfam" id="PF00535">
    <property type="entry name" value="Glycos_transf_2"/>
    <property type="match status" value="1"/>
</dbReference>
<gene>
    <name evidence="6" type="ORF">Y10_32410</name>
</gene>
<comment type="similarity">
    <text evidence="1">Belongs to the glycosyltransferase 2 family.</text>
</comment>
<protein>
    <submittedName>
        <fullName evidence="6">Glycosyl transferase family 2</fullName>
    </submittedName>
</protein>
<dbReference type="EMBL" id="BRVO01000005">
    <property type="protein sequence ID" value="GLB50873.1"/>
    <property type="molecule type" value="Genomic_DNA"/>
</dbReference>
<comment type="caution">
    <text evidence="6">The sequence shown here is derived from an EMBL/GenBank/DDBJ whole genome shotgun (WGS) entry which is preliminary data.</text>
</comment>
<evidence type="ECO:0000256" key="4">
    <source>
        <dbReference type="SAM" id="Phobius"/>
    </source>
</evidence>
<keyword evidence="3 6" id="KW-0808">Transferase</keyword>
<dbReference type="InterPro" id="IPR001173">
    <property type="entry name" value="Glyco_trans_2-like"/>
</dbReference>
<keyword evidence="4" id="KW-0472">Membrane</keyword>
<evidence type="ECO:0000256" key="2">
    <source>
        <dbReference type="ARBA" id="ARBA00022676"/>
    </source>
</evidence>
<feature type="domain" description="Glycosyltransferase 2-like" evidence="5">
    <location>
        <begin position="44"/>
        <end position="165"/>
    </location>
</feature>
<evidence type="ECO:0000313" key="6">
    <source>
        <dbReference type="EMBL" id="GLB50873.1"/>
    </source>
</evidence>
<evidence type="ECO:0000256" key="1">
    <source>
        <dbReference type="ARBA" id="ARBA00006739"/>
    </source>
</evidence>
<dbReference type="Proteomes" id="UP001143543">
    <property type="component" value="Unassembled WGS sequence"/>
</dbReference>
<dbReference type="SUPFAM" id="SSF53448">
    <property type="entry name" value="Nucleotide-diphospho-sugar transferases"/>
    <property type="match status" value="1"/>
</dbReference>
<feature type="transmembrane region" description="Helical" evidence="4">
    <location>
        <begin position="6"/>
        <end position="29"/>
    </location>
</feature>
<dbReference type="Gene3D" id="3.90.550.10">
    <property type="entry name" value="Spore Coat Polysaccharide Biosynthesis Protein SpsA, Chain A"/>
    <property type="match status" value="1"/>
</dbReference>
<organism evidence="6 7">
    <name type="scientific">Neptunitalea lumnitzerae</name>
    <dbReference type="NCBI Taxonomy" id="2965509"/>
    <lineage>
        <taxon>Bacteria</taxon>
        <taxon>Pseudomonadati</taxon>
        <taxon>Bacteroidota</taxon>
        <taxon>Flavobacteriia</taxon>
        <taxon>Flavobacteriales</taxon>
        <taxon>Flavobacteriaceae</taxon>
        <taxon>Neptunitalea</taxon>
    </lineage>
</organism>
<keyword evidence="7" id="KW-1185">Reference proteome</keyword>
<dbReference type="PANTHER" id="PTHR43630:SF1">
    <property type="entry name" value="POLY-BETA-1,6-N-ACETYL-D-GLUCOSAMINE SYNTHASE"/>
    <property type="match status" value="1"/>
</dbReference>
<keyword evidence="2" id="KW-0328">Glycosyltransferase</keyword>
<evidence type="ECO:0000313" key="7">
    <source>
        <dbReference type="Proteomes" id="UP001143543"/>
    </source>
</evidence>
<keyword evidence="4" id="KW-1133">Transmembrane helix</keyword>
<accession>A0ABQ5MNA4</accession>
<feature type="transmembrane region" description="Helical" evidence="4">
    <location>
        <begin position="338"/>
        <end position="362"/>
    </location>
</feature>
<keyword evidence="4" id="KW-0812">Transmembrane</keyword>
<dbReference type="InterPro" id="IPR029044">
    <property type="entry name" value="Nucleotide-diphossugar_trans"/>
</dbReference>
<feature type="transmembrane region" description="Helical" evidence="4">
    <location>
        <begin position="308"/>
        <end position="326"/>
    </location>
</feature>
<evidence type="ECO:0000259" key="5">
    <source>
        <dbReference type="Pfam" id="PF00535"/>
    </source>
</evidence>
<dbReference type="RefSeq" id="WP_281766509.1">
    <property type="nucleotide sequence ID" value="NZ_BRVO01000005.1"/>
</dbReference>